<dbReference type="GeneID" id="34567491"/>
<organism evidence="1 2">
    <name type="scientific">Colletotrichum orchidophilum</name>
    <dbReference type="NCBI Taxonomy" id="1209926"/>
    <lineage>
        <taxon>Eukaryota</taxon>
        <taxon>Fungi</taxon>
        <taxon>Dikarya</taxon>
        <taxon>Ascomycota</taxon>
        <taxon>Pezizomycotina</taxon>
        <taxon>Sordariomycetes</taxon>
        <taxon>Hypocreomycetidae</taxon>
        <taxon>Glomerellales</taxon>
        <taxon>Glomerellaceae</taxon>
        <taxon>Colletotrichum</taxon>
    </lineage>
</organism>
<name>A0A1G4AMR4_9PEZI</name>
<comment type="caution">
    <text evidence="1">The sequence shown here is derived from an EMBL/GenBank/DDBJ whole genome shotgun (WGS) entry which is preliminary data.</text>
</comment>
<evidence type="ECO:0000313" key="1">
    <source>
        <dbReference type="EMBL" id="OHE90333.1"/>
    </source>
</evidence>
<dbReference type="RefSeq" id="XP_022467510.1">
    <property type="nucleotide sequence ID" value="XM_022625981.1"/>
</dbReference>
<accession>A0A1G4AMR4</accession>
<protein>
    <submittedName>
        <fullName evidence="1">Uncharacterized protein</fullName>
    </submittedName>
</protein>
<evidence type="ECO:0000313" key="2">
    <source>
        <dbReference type="Proteomes" id="UP000176998"/>
    </source>
</evidence>
<dbReference type="Proteomes" id="UP000176998">
    <property type="component" value="Unassembled WGS sequence"/>
</dbReference>
<reference evidence="1 2" key="1">
    <citation type="submission" date="2016-09" db="EMBL/GenBank/DDBJ databases">
        <authorList>
            <person name="Capua I."/>
            <person name="De Benedictis P."/>
            <person name="Joannis T."/>
            <person name="Lombin L.H."/>
            <person name="Cattoli G."/>
        </authorList>
    </citation>
    <scope>NUCLEOTIDE SEQUENCE [LARGE SCALE GENOMIC DNA]</scope>
    <source>
        <strain evidence="1 2">IMI 309357</strain>
    </source>
</reference>
<keyword evidence="2" id="KW-1185">Reference proteome</keyword>
<dbReference type="AlphaFoldDB" id="A0A1G4AMR4"/>
<sequence>MDAPPESAQAFCRSAPNATRLGAAAGAWPKGHHPGGGRRVGVRLIGVWLVGVSFSHGVGGLGG</sequence>
<dbReference type="EMBL" id="MJBS01000278">
    <property type="protein sequence ID" value="OHE90333.1"/>
    <property type="molecule type" value="Genomic_DNA"/>
</dbReference>
<proteinExistence type="predicted"/>
<gene>
    <name evidence="1" type="ORF">CORC01_14370</name>
</gene>